<comment type="caution">
    <text evidence="2">The sequence shown here is derived from an EMBL/GenBank/DDBJ whole genome shotgun (WGS) entry which is preliminary data.</text>
</comment>
<keyword evidence="1" id="KW-0472">Membrane</keyword>
<dbReference type="EMBL" id="JAEVHL010000293">
    <property type="protein sequence ID" value="MBM0279465.1"/>
    <property type="molecule type" value="Genomic_DNA"/>
</dbReference>
<evidence type="ECO:0008006" key="4">
    <source>
        <dbReference type="Google" id="ProtNLM"/>
    </source>
</evidence>
<proteinExistence type="predicted"/>
<keyword evidence="1" id="KW-0812">Transmembrane</keyword>
<evidence type="ECO:0000313" key="2">
    <source>
        <dbReference type="EMBL" id="MBM0279465.1"/>
    </source>
</evidence>
<keyword evidence="3" id="KW-1185">Reference proteome</keyword>
<feature type="transmembrane region" description="Helical" evidence="1">
    <location>
        <begin position="265"/>
        <end position="284"/>
    </location>
</feature>
<keyword evidence="1" id="KW-1133">Transmembrane helix</keyword>
<reference evidence="2 3" key="1">
    <citation type="submission" date="2021-01" db="EMBL/GenBank/DDBJ databases">
        <title>Draft genome sequence of Micromonospora sp. strain STR1s_6.</title>
        <authorList>
            <person name="Karlyshev A."/>
            <person name="Jawad R."/>
        </authorList>
    </citation>
    <scope>NUCLEOTIDE SEQUENCE [LARGE SCALE GENOMIC DNA]</scope>
    <source>
        <strain evidence="2 3">STR1S-6</strain>
    </source>
</reference>
<accession>A0ABS1YPU6</accession>
<sequence length="285" mass="31423">MGGFIDVVEAWFAGRPTDHLELLGLTMIFWGRLGKSMLYLAGLSILLDLADPGRLRQRGTASVGRAGRTFQRMRRKRQVGRLVRMHEDVHGDIARMVNHRGLVLSTRPPTAVPAGVRLSLAKYRGFRADVIAALPGEHACRNEHKATLCPQQFEYVRRRVNNLIAEQLPADQRDLVRDAEATRNSVVPILAALAVPVIAVCVVRLDDAVWERTSTSLGVILALAVCVALFFPDVRLTIGAVSYRLWGSALSAYGRLLDQTRPLHLLRWLAAGLFLIGGPLDLLAS</sequence>
<evidence type="ECO:0000313" key="3">
    <source>
        <dbReference type="Proteomes" id="UP000622245"/>
    </source>
</evidence>
<organism evidence="2 3">
    <name type="scientific">Micromonospora tarensis</name>
    <dbReference type="NCBI Taxonomy" id="2806100"/>
    <lineage>
        <taxon>Bacteria</taxon>
        <taxon>Bacillati</taxon>
        <taxon>Actinomycetota</taxon>
        <taxon>Actinomycetes</taxon>
        <taxon>Micromonosporales</taxon>
        <taxon>Micromonosporaceae</taxon>
        <taxon>Micromonospora</taxon>
    </lineage>
</organism>
<gene>
    <name evidence="2" type="ORF">JM949_31710</name>
</gene>
<protein>
    <recommendedName>
        <fullName evidence="4">TIGR04222 domain-containing protein</fullName>
    </recommendedName>
</protein>
<feature type="transmembrane region" description="Helical" evidence="1">
    <location>
        <begin position="217"/>
        <end position="245"/>
    </location>
</feature>
<feature type="transmembrane region" description="Helical" evidence="1">
    <location>
        <begin position="186"/>
        <end position="205"/>
    </location>
</feature>
<name>A0ABS1YPU6_9ACTN</name>
<dbReference type="RefSeq" id="WP_203151778.1">
    <property type="nucleotide sequence ID" value="NZ_JAEVHL010000293.1"/>
</dbReference>
<dbReference type="Proteomes" id="UP000622245">
    <property type="component" value="Unassembled WGS sequence"/>
</dbReference>
<evidence type="ECO:0000256" key="1">
    <source>
        <dbReference type="SAM" id="Phobius"/>
    </source>
</evidence>